<evidence type="ECO:0000313" key="1">
    <source>
        <dbReference type="EMBL" id="QIR13574.1"/>
    </source>
</evidence>
<dbReference type="EMBL" id="CP050313">
    <property type="protein sequence ID" value="QIR13574.1"/>
    <property type="molecule type" value="Genomic_DNA"/>
</dbReference>
<name>A0A6G9QGA7_9GAMM</name>
<evidence type="ECO:0000313" key="2">
    <source>
        <dbReference type="Proteomes" id="UP000502608"/>
    </source>
</evidence>
<sequence>MLTKNVFTQSTFVVENKSIQDIAVLIESKFKQKRVSIRNGKHILVAQGYIWFRIASQDKSYFDAITEQYPSKYTNSEIGTAVKYLWKYHDTSQSSVINYISNCLSYLHTVFSSRVIEGYDEKLIDEIAMYIRKQGGIKKCDELFRILNKQVDPMSTKVNKVAGDSSATSSSIFDEDKAILSLPSMAEFPRTKDITFNDKFALAYIYDDGNVIHVKAATSSRKALKAAVRFFRI</sequence>
<dbReference type="RefSeq" id="WP_167675435.1">
    <property type="nucleotide sequence ID" value="NZ_CP050313.1"/>
</dbReference>
<dbReference type="KEGG" id="saes:HBH39_02830"/>
<reference evidence="1 2" key="1">
    <citation type="submission" date="2020-03" db="EMBL/GenBank/DDBJ databases">
        <title>Complete genome sequence of Shewanella sp.</title>
        <authorList>
            <person name="Kim Y.-S."/>
            <person name="Kim S.-J."/>
            <person name="Jung H.-K."/>
            <person name="Kim K.-H."/>
        </authorList>
    </citation>
    <scope>NUCLEOTIDE SEQUENCE [LARGE SCALE GENOMIC DNA]</scope>
    <source>
        <strain evidence="1 2">PN3F2</strain>
    </source>
</reference>
<proteinExistence type="predicted"/>
<dbReference type="AlphaFoldDB" id="A0A6G9QGA7"/>
<protein>
    <submittedName>
        <fullName evidence="1">Uncharacterized protein</fullName>
    </submittedName>
</protein>
<gene>
    <name evidence="1" type="ORF">HBH39_02830</name>
</gene>
<accession>A0A6G9QGA7</accession>
<organism evidence="1 2">
    <name type="scientific">Shewanella aestuarii</name>
    <dbReference type="NCBI Taxonomy" id="1028752"/>
    <lineage>
        <taxon>Bacteria</taxon>
        <taxon>Pseudomonadati</taxon>
        <taxon>Pseudomonadota</taxon>
        <taxon>Gammaproteobacteria</taxon>
        <taxon>Alteromonadales</taxon>
        <taxon>Shewanellaceae</taxon>
        <taxon>Shewanella</taxon>
    </lineage>
</organism>
<dbReference type="Proteomes" id="UP000502608">
    <property type="component" value="Chromosome"/>
</dbReference>
<keyword evidence="2" id="KW-1185">Reference proteome</keyword>